<dbReference type="Gene3D" id="1.20.1270.210">
    <property type="match status" value="1"/>
</dbReference>
<evidence type="ECO:0000313" key="2">
    <source>
        <dbReference type="Proteomes" id="UP000626026"/>
    </source>
</evidence>
<dbReference type="Proteomes" id="UP000626026">
    <property type="component" value="Unassembled WGS sequence"/>
</dbReference>
<accession>A0ABR7RN36</accession>
<name>A0ABR7RN36_9PROT</name>
<dbReference type="InterPro" id="IPR006944">
    <property type="entry name" value="Phage/GTA_portal"/>
</dbReference>
<keyword evidence="2" id="KW-1185">Reference proteome</keyword>
<dbReference type="Gene3D" id="3.40.140.120">
    <property type="match status" value="1"/>
</dbReference>
<proteinExistence type="predicted"/>
<dbReference type="NCBIfam" id="TIGR01537">
    <property type="entry name" value="portal_HK97"/>
    <property type="match status" value="1"/>
</dbReference>
<reference evidence="1 2" key="1">
    <citation type="journal article" date="2013" name="Int. J. Syst. Evol. Microbiol.">
        <title>Roseomonas aerophila sp. nov., isolated from air.</title>
        <authorList>
            <person name="Kim S.J."/>
            <person name="Weon H.Y."/>
            <person name="Ahn J.H."/>
            <person name="Hong S.B."/>
            <person name="Seok S.J."/>
            <person name="Whang K.S."/>
            <person name="Kwon S.W."/>
        </authorList>
    </citation>
    <scope>NUCLEOTIDE SEQUENCE [LARGE SCALE GENOMIC DNA]</scope>
    <source>
        <strain evidence="1 2">NBRC 108923</strain>
    </source>
</reference>
<comment type="caution">
    <text evidence="1">The sequence shown here is derived from an EMBL/GenBank/DDBJ whole genome shotgun (WGS) entry which is preliminary data.</text>
</comment>
<sequence length="416" mass="44880">MARINPLLGSIKALFSAPESRAASGTLKDAWTALLLGSTGGTAAGVSVSPETAMRCTAVFGAIKVLAETVSQLPIHLYRRTPDGGRERADDHPVEVLLSDAANPWTPASEFRLIMETQLALHGNAYAWVGRGPASVEELIPLESRRVSVSADAVTMEPSYTVTDAGGQRRSYGRSEILHIRGVGAGLYQGDSPVLLAREAIGLSLVLEQHGAGLFGRGARPAGVLKAPNFLTPEQRATLRASWESLHQGGANAGKTAILESGLTFEALQLSSVDAQFLELRKFQLQEIARVWRVPLHLLADLDRVTHSNAEELGRQFLTFTLLPILRAWQDALRLTLLTPEERRNGLYVEFLVDDLARADLAARFTAYSQAVAAGVFNPNEIRAMENRSPYAGGEVFTRPVNSAPVDRKTGGDIDA</sequence>
<dbReference type="Gene3D" id="3.30.1120.70">
    <property type="match status" value="1"/>
</dbReference>
<protein>
    <submittedName>
        <fullName evidence="1">Phage portal protein</fullName>
    </submittedName>
</protein>
<evidence type="ECO:0000313" key="1">
    <source>
        <dbReference type="EMBL" id="MBC9207522.1"/>
    </source>
</evidence>
<dbReference type="RefSeq" id="WP_187784684.1">
    <property type="nucleotide sequence ID" value="NZ_JACTVA010000018.1"/>
</dbReference>
<organism evidence="1 2">
    <name type="scientific">Teichococcus aerophilus</name>
    <dbReference type="NCBI Taxonomy" id="1224513"/>
    <lineage>
        <taxon>Bacteria</taxon>
        <taxon>Pseudomonadati</taxon>
        <taxon>Pseudomonadota</taxon>
        <taxon>Alphaproteobacteria</taxon>
        <taxon>Acetobacterales</taxon>
        <taxon>Roseomonadaceae</taxon>
        <taxon>Roseomonas</taxon>
    </lineage>
</organism>
<dbReference type="EMBL" id="JACTVA010000018">
    <property type="protein sequence ID" value="MBC9207522.1"/>
    <property type="molecule type" value="Genomic_DNA"/>
</dbReference>
<dbReference type="Pfam" id="PF04860">
    <property type="entry name" value="Phage_portal"/>
    <property type="match status" value="1"/>
</dbReference>
<gene>
    <name evidence="1" type="ORF">IBL26_11815</name>
</gene>
<dbReference type="InterPro" id="IPR006427">
    <property type="entry name" value="Portal_HK97"/>
</dbReference>